<protein>
    <submittedName>
        <fullName evidence="1">Uncharacterized protein</fullName>
    </submittedName>
</protein>
<comment type="caution">
    <text evidence="1">The sequence shown here is derived from an EMBL/GenBank/DDBJ whole genome shotgun (WGS) entry which is preliminary data.</text>
</comment>
<accession>A0A5M8P4Q8</accession>
<evidence type="ECO:0000313" key="1">
    <source>
        <dbReference type="EMBL" id="KAA6303497.1"/>
    </source>
</evidence>
<name>A0A5M8P4Q8_9BACT</name>
<gene>
    <name evidence="1" type="ORF">EZS26_000048</name>
</gene>
<proteinExistence type="predicted"/>
<dbReference type="EMBL" id="SNRX01000001">
    <property type="protein sequence ID" value="KAA6303497.1"/>
    <property type="molecule type" value="Genomic_DNA"/>
</dbReference>
<sequence length="31" mass="3556">MQTEELISLVNELTAQPKEKVLSIYPILELI</sequence>
<organism evidence="1 2">
    <name type="scientific">Candidatus Ordinivivax streblomastigis</name>
    <dbReference type="NCBI Taxonomy" id="2540710"/>
    <lineage>
        <taxon>Bacteria</taxon>
        <taxon>Pseudomonadati</taxon>
        <taxon>Bacteroidota</taxon>
        <taxon>Bacteroidia</taxon>
        <taxon>Bacteroidales</taxon>
        <taxon>Candidatus Ordinivivax</taxon>
    </lineage>
</organism>
<evidence type="ECO:0000313" key="2">
    <source>
        <dbReference type="Proteomes" id="UP000324575"/>
    </source>
</evidence>
<dbReference type="AlphaFoldDB" id="A0A5M8P4Q8"/>
<reference evidence="1 2" key="1">
    <citation type="submission" date="2019-03" db="EMBL/GenBank/DDBJ databases">
        <title>Single cell metagenomics reveals metabolic interactions within the superorganism composed of flagellate Streblomastix strix and complex community of Bacteroidetes bacteria on its surface.</title>
        <authorList>
            <person name="Treitli S.C."/>
            <person name="Kolisko M."/>
            <person name="Husnik F."/>
            <person name="Keeling P."/>
            <person name="Hampl V."/>
        </authorList>
    </citation>
    <scope>NUCLEOTIDE SEQUENCE [LARGE SCALE GENOMIC DNA]</scope>
    <source>
        <strain evidence="1">St1</strain>
    </source>
</reference>
<dbReference type="Proteomes" id="UP000324575">
    <property type="component" value="Unassembled WGS sequence"/>
</dbReference>